<comment type="similarity">
    <text evidence="8">Belongs to the shikimate dehydrogenase family.</text>
</comment>
<evidence type="ECO:0000256" key="6">
    <source>
        <dbReference type="ARBA" id="ARBA00023141"/>
    </source>
</evidence>
<dbReference type="Pfam" id="PF08501">
    <property type="entry name" value="Shikimate_dh_N"/>
    <property type="match status" value="1"/>
</dbReference>
<dbReference type="PANTHER" id="PTHR21089:SF1">
    <property type="entry name" value="BIFUNCTIONAL 3-DEHYDROQUINATE DEHYDRATASE_SHIKIMATE DEHYDROGENASE, CHLOROPLASTIC"/>
    <property type="match status" value="1"/>
</dbReference>
<dbReference type="GO" id="GO:0009423">
    <property type="term" value="P:chorismate biosynthetic process"/>
    <property type="evidence" value="ECO:0007669"/>
    <property type="project" value="UniProtKB-UniRule"/>
</dbReference>
<feature type="binding site" evidence="8">
    <location>
        <position position="65"/>
    </location>
    <ligand>
        <name>shikimate</name>
        <dbReference type="ChEBI" id="CHEBI:36208"/>
    </ligand>
</feature>
<dbReference type="NCBIfam" id="TIGR00507">
    <property type="entry name" value="aroE"/>
    <property type="match status" value="1"/>
</dbReference>
<accession>R5LYJ1</accession>
<dbReference type="Proteomes" id="UP000018300">
    <property type="component" value="Unassembled WGS sequence"/>
</dbReference>
<dbReference type="GO" id="GO:0004764">
    <property type="term" value="F:shikimate 3-dehydrogenase (NADP+) activity"/>
    <property type="evidence" value="ECO:0007669"/>
    <property type="project" value="UniProtKB-UniRule"/>
</dbReference>
<feature type="binding site" evidence="8">
    <location>
        <begin position="129"/>
        <end position="133"/>
    </location>
    <ligand>
        <name>NADP(+)</name>
        <dbReference type="ChEBI" id="CHEBI:58349"/>
    </ligand>
</feature>
<keyword evidence="5 8" id="KW-0560">Oxidoreductase</keyword>
<evidence type="ECO:0000256" key="4">
    <source>
        <dbReference type="ARBA" id="ARBA00022857"/>
    </source>
</evidence>
<dbReference type="InterPro" id="IPR041121">
    <property type="entry name" value="SDH_C"/>
</dbReference>
<proteinExistence type="inferred from homology"/>
<dbReference type="Gene3D" id="3.40.50.10860">
    <property type="entry name" value="Leucine Dehydrogenase, chain A, domain 1"/>
    <property type="match status" value="1"/>
</dbReference>
<sequence>MDAKTRLCCLIGNPVGHSLSPMIHNTLAEELGINLCYTAFKVEKDRLHEAVAGADAFNILGMNVTVPHKCEIIKELSDIDPLAARIGAVNTLVRVDGGYKGYNTDAIGLYRELEEENIIIKDKEVIILGAGGASNAITYICADEGAAKIYLLNRTFDKAKKLADDVNSHFGDIVVPLAISDYRLIPEGKYPVIQTTSCGLYPNNDDAPIYDKEFYELVEAGVDIIFNPAKTMFMKLCKESGARAYNGLKMLLYQGIAAFELWNDIKVPKNLADKILGMMERKLKES</sequence>
<dbReference type="EMBL" id="CAYU010000082">
    <property type="protein sequence ID" value="CCY78052.1"/>
    <property type="molecule type" value="Genomic_DNA"/>
</dbReference>
<feature type="domain" description="SDH C-terminal" evidence="11">
    <location>
        <begin position="247"/>
        <end position="269"/>
    </location>
</feature>
<dbReference type="CDD" id="cd01065">
    <property type="entry name" value="NAD_bind_Shikimate_DH"/>
    <property type="match status" value="1"/>
</dbReference>
<feature type="binding site" evidence="8">
    <location>
        <position position="254"/>
    </location>
    <ligand>
        <name>shikimate</name>
        <dbReference type="ChEBI" id="CHEBI:36208"/>
    </ligand>
</feature>
<reference evidence="12" key="1">
    <citation type="submission" date="2012-11" db="EMBL/GenBank/DDBJ databases">
        <title>Dependencies among metagenomic species, viruses, plasmids and units of genetic variation.</title>
        <authorList>
            <person name="Nielsen H.B."/>
            <person name="Almeida M."/>
            <person name="Juncker A.S."/>
            <person name="Rasmussen S."/>
            <person name="Li J."/>
            <person name="Sunagawa S."/>
            <person name="Plichta D."/>
            <person name="Gautier L."/>
            <person name="Le Chatelier E."/>
            <person name="Peletier E."/>
            <person name="Bonde I."/>
            <person name="Nielsen T."/>
            <person name="Manichanh C."/>
            <person name="Arumugam M."/>
            <person name="Batto J."/>
            <person name="Santos M.B.Q.D."/>
            <person name="Blom N."/>
            <person name="Borruel N."/>
            <person name="Burgdorf K.S."/>
            <person name="Boumezbeur F."/>
            <person name="Casellas F."/>
            <person name="Dore J."/>
            <person name="Guarner F."/>
            <person name="Hansen T."/>
            <person name="Hildebrand F."/>
            <person name="Kaas R.S."/>
            <person name="Kennedy S."/>
            <person name="Kristiansen K."/>
            <person name="Kultima J.R."/>
            <person name="Leonard P."/>
            <person name="Levenez F."/>
            <person name="Lund O."/>
            <person name="Moumen B."/>
            <person name="Le Paslier D."/>
            <person name="Pons N."/>
            <person name="Pedersen O."/>
            <person name="Prifti E."/>
            <person name="Qin J."/>
            <person name="Raes J."/>
            <person name="Tap J."/>
            <person name="Tims S."/>
            <person name="Ussery D.W."/>
            <person name="Yamada T."/>
            <person name="MetaHit consortium"/>
            <person name="Renault P."/>
            <person name="Sicheritz-Ponten T."/>
            <person name="Bork P."/>
            <person name="Wang J."/>
            <person name="Brunak S."/>
            <person name="Ehrlich S.D."/>
        </authorList>
    </citation>
    <scope>NUCLEOTIDE SEQUENCE [LARGE SCALE GENOMIC DNA]</scope>
</reference>
<evidence type="ECO:0000259" key="9">
    <source>
        <dbReference type="Pfam" id="PF01488"/>
    </source>
</evidence>
<comment type="subunit">
    <text evidence="8">Homodimer.</text>
</comment>
<evidence type="ECO:0000256" key="7">
    <source>
        <dbReference type="ARBA" id="ARBA00049442"/>
    </source>
</evidence>
<feature type="binding site" evidence="8">
    <location>
        <position position="90"/>
    </location>
    <ligand>
        <name>shikimate</name>
        <dbReference type="ChEBI" id="CHEBI:36208"/>
    </ligand>
</feature>
<dbReference type="HAMAP" id="MF_00222">
    <property type="entry name" value="Shikimate_DH_AroE"/>
    <property type="match status" value="1"/>
</dbReference>
<keyword evidence="4 8" id="KW-0521">NADP</keyword>
<feature type="binding site" evidence="8">
    <location>
        <position position="247"/>
    </location>
    <ligand>
        <name>NADP(+)</name>
        <dbReference type="ChEBI" id="CHEBI:58349"/>
    </ligand>
</feature>
<comment type="function">
    <text evidence="8">Involved in the biosynthesis of the chorismate, which leads to the biosynthesis of aromatic amino acids. Catalyzes the reversible NADPH linked reduction of 3-dehydroshikimate (DHSA) to yield shikimate (SA).</text>
</comment>
<dbReference type="InterPro" id="IPR036291">
    <property type="entry name" value="NAD(P)-bd_dom_sf"/>
</dbReference>
<comment type="caution">
    <text evidence="8">Lacks conserved residue(s) required for the propagation of feature annotation.</text>
</comment>
<dbReference type="EC" id="1.1.1.25" evidence="2 8"/>
<dbReference type="Gene3D" id="3.40.50.720">
    <property type="entry name" value="NAD(P)-binding Rossmann-like Domain"/>
    <property type="match status" value="1"/>
</dbReference>
<evidence type="ECO:0000256" key="5">
    <source>
        <dbReference type="ARBA" id="ARBA00023002"/>
    </source>
</evidence>
<evidence type="ECO:0000259" key="11">
    <source>
        <dbReference type="Pfam" id="PF18317"/>
    </source>
</evidence>
<dbReference type="Pfam" id="PF01488">
    <property type="entry name" value="Shikimate_DH"/>
    <property type="match status" value="1"/>
</dbReference>
<keyword evidence="3 8" id="KW-0028">Amino-acid biosynthesis</keyword>
<evidence type="ECO:0000256" key="8">
    <source>
        <dbReference type="HAMAP-Rule" id="MF_00222"/>
    </source>
</evidence>
<dbReference type="InterPro" id="IPR022893">
    <property type="entry name" value="Shikimate_DH_fam"/>
</dbReference>
<evidence type="ECO:0000256" key="2">
    <source>
        <dbReference type="ARBA" id="ARBA00012962"/>
    </source>
</evidence>
<dbReference type="Pfam" id="PF18317">
    <property type="entry name" value="SDH_C"/>
    <property type="match status" value="1"/>
</dbReference>
<dbReference type="InterPro" id="IPR006151">
    <property type="entry name" value="Shikm_DH/Glu-tRNA_Rdtase"/>
</dbReference>
<dbReference type="SUPFAM" id="SSF53223">
    <property type="entry name" value="Aminoacid dehydrogenase-like, N-terminal domain"/>
    <property type="match status" value="1"/>
</dbReference>
<dbReference type="GO" id="GO:0009073">
    <property type="term" value="P:aromatic amino acid family biosynthetic process"/>
    <property type="evidence" value="ECO:0007669"/>
    <property type="project" value="UniProtKB-KW"/>
</dbReference>
<dbReference type="GO" id="GO:0019632">
    <property type="term" value="P:shikimate metabolic process"/>
    <property type="evidence" value="ECO:0007669"/>
    <property type="project" value="InterPro"/>
</dbReference>
<gene>
    <name evidence="8" type="primary">aroE</name>
    <name evidence="12" type="ORF">BN569_01113</name>
</gene>
<dbReference type="SUPFAM" id="SSF51735">
    <property type="entry name" value="NAD(P)-binding Rossmann-fold domains"/>
    <property type="match status" value="1"/>
</dbReference>
<dbReference type="AlphaFoldDB" id="R5LYJ1"/>
<evidence type="ECO:0000259" key="10">
    <source>
        <dbReference type="Pfam" id="PF08501"/>
    </source>
</evidence>
<dbReference type="UniPathway" id="UPA00053">
    <property type="reaction ID" value="UER00087"/>
</dbReference>
<protein>
    <recommendedName>
        <fullName evidence="2 8">Shikimate dehydrogenase (NADP(+))</fullName>
        <shortName evidence="8">SDH</shortName>
        <ecNumber evidence="2 8">1.1.1.25</ecNumber>
    </recommendedName>
</protein>
<comment type="catalytic activity">
    <reaction evidence="7 8">
        <text>shikimate + NADP(+) = 3-dehydroshikimate + NADPH + H(+)</text>
        <dbReference type="Rhea" id="RHEA:17737"/>
        <dbReference type="ChEBI" id="CHEBI:15378"/>
        <dbReference type="ChEBI" id="CHEBI:16630"/>
        <dbReference type="ChEBI" id="CHEBI:36208"/>
        <dbReference type="ChEBI" id="CHEBI:57783"/>
        <dbReference type="ChEBI" id="CHEBI:58349"/>
        <dbReference type="EC" id="1.1.1.25"/>
    </reaction>
</comment>
<evidence type="ECO:0000256" key="3">
    <source>
        <dbReference type="ARBA" id="ARBA00022605"/>
    </source>
</evidence>
<dbReference type="InterPro" id="IPR011342">
    <property type="entry name" value="Shikimate_DH"/>
</dbReference>
<dbReference type="PANTHER" id="PTHR21089">
    <property type="entry name" value="SHIKIMATE DEHYDROGENASE"/>
    <property type="match status" value="1"/>
</dbReference>
<organism evidence="12 13">
    <name type="scientific">Eshraghiella crossota CAG:259</name>
    <dbReference type="NCBI Taxonomy" id="1263062"/>
    <lineage>
        <taxon>Bacteria</taxon>
        <taxon>Bacillati</taxon>
        <taxon>Bacillota</taxon>
        <taxon>Clostridia</taxon>
        <taxon>Lachnospirales</taxon>
        <taxon>Lachnospiraceae</taxon>
        <taxon>Eshraghiella</taxon>
    </lineage>
</organism>
<dbReference type="GO" id="GO:0050661">
    <property type="term" value="F:NADP binding"/>
    <property type="evidence" value="ECO:0007669"/>
    <property type="project" value="InterPro"/>
</dbReference>
<name>R5LYJ1_9FIRM</name>
<feature type="binding site" evidence="8">
    <location>
        <begin position="153"/>
        <end position="158"/>
    </location>
    <ligand>
        <name>NADP(+)</name>
        <dbReference type="ChEBI" id="CHEBI:58349"/>
    </ligand>
</feature>
<feature type="binding site" evidence="8">
    <location>
        <begin position="18"/>
        <end position="20"/>
    </location>
    <ligand>
        <name>shikimate</name>
        <dbReference type="ChEBI" id="CHEBI:36208"/>
    </ligand>
</feature>
<feature type="domain" description="Quinate/shikimate 5-dehydrogenase/glutamyl-tRNA reductase" evidence="9">
    <location>
        <begin position="120"/>
        <end position="169"/>
    </location>
</feature>
<feature type="domain" description="Shikimate dehydrogenase substrate binding N-terminal" evidence="10">
    <location>
        <begin position="10"/>
        <end position="92"/>
    </location>
</feature>
<evidence type="ECO:0000313" key="13">
    <source>
        <dbReference type="Proteomes" id="UP000018300"/>
    </source>
</evidence>
<evidence type="ECO:0000313" key="12">
    <source>
        <dbReference type="EMBL" id="CCY78052.1"/>
    </source>
</evidence>
<comment type="pathway">
    <text evidence="1 8">Metabolic intermediate biosynthesis; chorismate biosynthesis; chorismate from D-erythrose 4-phosphate and phosphoenolpyruvate: step 4/7.</text>
</comment>
<feature type="binding site" evidence="8">
    <location>
        <position position="105"/>
    </location>
    <ligand>
        <name>shikimate</name>
        <dbReference type="ChEBI" id="CHEBI:36208"/>
    </ligand>
</feature>
<dbReference type="GO" id="GO:0008652">
    <property type="term" value="P:amino acid biosynthetic process"/>
    <property type="evidence" value="ECO:0007669"/>
    <property type="project" value="UniProtKB-KW"/>
</dbReference>
<feature type="binding site" evidence="8">
    <location>
        <position position="224"/>
    </location>
    <ligand>
        <name>NADP(+)</name>
        <dbReference type="ChEBI" id="CHEBI:58349"/>
    </ligand>
</feature>
<evidence type="ECO:0000256" key="1">
    <source>
        <dbReference type="ARBA" id="ARBA00004871"/>
    </source>
</evidence>
<comment type="caution">
    <text evidence="12">The sequence shown here is derived from an EMBL/GenBank/DDBJ whole genome shotgun (WGS) entry which is preliminary data.</text>
</comment>
<feature type="active site" description="Proton acceptor" evidence="8">
    <location>
        <position position="69"/>
    </location>
</feature>
<dbReference type="InterPro" id="IPR046346">
    <property type="entry name" value="Aminoacid_DH-like_N_sf"/>
</dbReference>
<keyword evidence="6 8" id="KW-0057">Aromatic amino acid biosynthesis</keyword>
<dbReference type="InterPro" id="IPR013708">
    <property type="entry name" value="Shikimate_DH-bd_N"/>
</dbReference>